<feature type="domain" description="CUB" evidence="32">
    <location>
        <begin position="187"/>
        <end position="299"/>
    </location>
</feature>
<keyword evidence="12 31" id="KW-0732">Signal</keyword>
<dbReference type="Gene3D" id="2.60.120.290">
    <property type="entry name" value="Spermadhesin, CUB domain"/>
    <property type="match status" value="2"/>
</dbReference>
<dbReference type="PANTHER" id="PTHR24255">
    <property type="entry name" value="COMPLEMENT COMPONENT 1, S SUBCOMPONENT-RELATED"/>
    <property type="match status" value="1"/>
</dbReference>
<evidence type="ECO:0000256" key="8">
    <source>
        <dbReference type="ARBA" id="ARBA00022588"/>
    </source>
</evidence>
<feature type="disulfide bond" evidence="26">
    <location>
        <begin position="654"/>
        <end position="683"/>
    </location>
</feature>
<evidence type="ECO:0000256" key="10">
    <source>
        <dbReference type="ARBA" id="ARBA00022670"/>
    </source>
</evidence>
<feature type="active site" description="Charge relay system" evidence="25">
    <location>
        <position position="491"/>
    </location>
</feature>
<dbReference type="InterPro" id="IPR043504">
    <property type="entry name" value="Peptidase_S1_PA_chymotrypsin"/>
</dbReference>
<dbReference type="CDD" id="cd00190">
    <property type="entry name" value="Tryp_SPc"/>
    <property type="match status" value="1"/>
</dbReference>
<evidence type="ECO:0000256" key="5">
    <source>
        <dbReference type="ARBA" id="ARBA00022525"/>
    </source>
</evidence>
<dbReference type="GO" id="GO:0045087">
    <property type="term" value="P:innate immune response"/>
    <property type="evidence" value="ECO:0007669"/>
    <property type="project" value="UniProtKB-KW"/>
</dbReference>
<evidence type="ECO:0000313" key="35">
    <source>
        <dbReference type="EMBL" id="OCT71366.1"/>
    </source>
</evidence>
<feature type="domain" description="Sushi" evidence="34">
    <location>
        <begin position="368"/>
        <end position="438"/>
    </location>
</feature>
<sequence>MWLWVVLLLGTVAYSQNNKRPLYGTITSPNYPKPYPNSNESTWNITVHEGYHISLNFLVFDIEPSENCYYDFVKVMADGKELGQFCGSVNSLTNPTRRQFVSTGTQMRIHFQSDFSNELDGDIVPYKGFMAFYQAIDKDECAPPSDNSATWTPPCEHVCHNYVGGYFCSCFPGYHLQSDSRSCKVECSSEMFTEESGFISSPGYPEPYPPDLKCNYSIRLEEGLQISLSFQKPFEIDYHPKARCPYDTLEVFAGDMMLNSFCGSDSPGMVMTRSHTVDIVFETDDSGDSKGWSLHYTSEAIPCPNPKAWDKYTIISPKQNIYRMRDYIVVTCQTGYKIMEDRKELGSFSTICQKDGTWHRPIPRCEIVTCKDPPVLTNGQYKFLTAPGNLEYESVIQYHCNEPYYKMVTAKDSDTFTCSAQRQWKDESGGNKIPLCIPVCGKPDNPVTNFGRILHGKKAAPGNFPWQVFISRMGRAGGALIGEHWVLTAAHVLQPENEEKEDNDPTKVHIFMRSLDVNQLLKIGNYPVEAFYVHPKYRRGRYDNDIALIRLKNPVVMDENVSPVCLPSPEDEDDIYQNHRNGYVSGYGQTENRTIANELRYVSVPVVSWSACETYVNDKKLKVKDVSERQKYSLTRNMFCAGFPEESLNKGDSCQGDSGGAYTTPNRQDTWVATGLVSWGIGCGQGYGIYTKVSNYLDWIKSYTEKDE</sequence>
<keyword evidence="19" id="KW-0180">Complement pathway</keyword>
<feature type="binding site" evidence="28">
    <location>
        <position position="71"/>
    </location>
    <ligand>
        <name>Ca(2+)</name>
        <dbReference type="ChEBI" id="CHEBI:29108"/>
        <label>1</label>
    </ligand>
</feature>
<evidence type="ECO:0000256" key="31">
    <source>
        <dbReference type="SAM" id="SignalP"/>
    </source>
</evidence>
<dbReference type="FunFam" id="2.60.120.290:FF:000006">
    <property type="entry name" value="Mannan-binding lectin serine protease 1"/>
    <property type="match status" value="1"/>
</dbReference>
<feature type="binding site" evidence="28">
    <location>
        <position position="161"/>
    </location>
    <ligand>
        <name>Ca(2+)</name>
        <dbReference type="ChEBI" id="CHEBI:29108"/>
        <label>2</label>
    </ligand>
</feature>
<dbReference type="SMART" id="SM00032">
    <property type="entry name" value="CCP"/>
    <property type="match status" value="2"/>
</dbReference>
<evidence type="ECO:0000259" key="34">
    <source>
        <dbReference type="PROSITE" id="PS50923"/>
    </source>
</evidence>
<dbReference type="Pfam" id="PF00089">
    <property type="entry name" value="Trypsin"/>
    <property type="match status" value="1"/>
</dbReference>
<dbReference type="PROSITE" id="PS01187">
    <property type="entry name" value="EGF_CA"/>
    <property type="match status" value="1"/>
</dbReference>
<dbReference type="GO" id="GO:0009986">
    <property type="term" value="C:cell surface"/>
    <property type="evidence" value="ECO:0007669"/>
    <property type="project" value="UniProtKB-SubCell"/>
</dbReference>
<dbReference type="FunFam" id="2.60.120.290:FF:000012">
    <property type="entry name" value="mannan-binding lectin serine protease 1 isoform X1"/>
    <property type="match status" value="1"/>
</dbReference>
<evidence type="ECO:0000256" key="28">
    <source>
        <dbReference type="PIRSR" id="PIRSR001155-4"/>
    </source>
</evidence>
<feature type="disulfide bond" evidence="26">
    <location>
        <begin position="303"/>
        <end position="352"/>
    </location>
</feature>
<evidence type="ECO:0000256" key="23">
    <source>
        <dbReference type="ARBA" id="ARBA00093383"/>
    </source>
</evidence>
<accession>A0A974CE85</accession>
<dbReference type="AlphaFoldDB" id="A0A974CE85"/>
<comment type="caution">
    <text evidence="30">Lacks conserved residue(s) required for the propagation of feature annotation.</text>
</comment>
<dbReference type="InterPro" id="IPR018097">
    <property type="entry name" value="EGF_Ca-bd_CS"/>
</dbReference>
<evidence type="ECO:0000256" key="12">
    <source>
        <dbReference type="ARBA" id="ARBA00022729"/>
    </source>
</evidence>
<evidence type="ECO:0000256" key="14">
    <source>
        <dbReference type="ARBA" id="ARBA00022801"/>
    </source>
</evidence>
<dbReference type="EMBL" id="CM004478">
    <property type="protein sequence ID" value="OCT71366.1"/>
    <property type="molecule type" value="Genomic_DNA"/>
</dbReference>
<dbReference type="InterPro" id="IPR009003">
    <property type="entry name" value="Peptidase_S1_PA"/>
</dbReference>
<feature type="binding site" evidence="28">
    <location>
        <position position="63"/>
    </location>
    <ligand>
        <name>Ca(2+)</name>
        <dbReference type="ChEBI" id="CHEBI:29108"/>
        <label>1</label>
    </ligand>
</feature>
<dbReference type="Gene3D" id="2.40.10.10">
    <property type="entry name" value="Trypsin-like serine proteases"/>
    <property type="match status" value="1"/>
</dbReference>
<evidence type="ECO:0000256" key="9">
    <source>
        <dbReference type="ARBA" id="ARBA00022659"/>
    </source>
</evidence>
<feature type="disulfide bond" evidence="26">
    <location>
        <begin position="141"/>
        <end position="159"/>
    </location>
</feature>
<feature type="disulfide bond" evidence="26">
    <location>
        <begin position="400"/>
        <end position="436"/>
    </location>
</feature>
<gene>
    <name evidence="35" type="ORF">XELAEV_18034346mg</name>
</gene>
<keyword evidence="15" id="KW-0068">Autocatalytic cleavage</keyword>
<keyword evidence="11 28" id="KW-0479">Metal-binding</keyword>
<dbReference type="FunFam" id="2.10.25.10:FF:000059">
    <property type="entry name" value="Mannan-binding lectin serine protease 1"/>
    <property type="match status" value="1"/>
</dbReference>
<dbReference type="InterPro" id="IPR024175">
    <property type="entry name" value="Pept_S1A_C1r/C1S/mannan-bd"/>
</dbReference>
<evidence type="ECO:0000256" key="24">
    <source>
        <dbReference type="ARBA" id="ARBA00093536"/>
    </source>
</evidence>
<dbReference type="PROSITE" id="PS00135">
    <property type="entry name" value="TRYPSIN_SER"/>
    <property type="match status" value="1"/>
</dbReference>
<evidence type="ECO:0000256" key="29">
    <source>
        <dbReference type="PROSITE-ProRule" id="PRU00059"/>
    </source>
</evidence>
<keyword evidence="20 26" id="KW-1015">Disulfide bond</keyword>
<dbReference type="GO" id="GO:0005509">
    <property type="term" value="F:calcium ion binding"/>
    <property type="evidence" value="ECO:0007669"/>
    <property type="project" value="InterPro"/>
</dbReference>
<keyword evidence="5" id="KW-0964">Secreted</keyword>
<keyword evidence="21" id="KW-0325">Glycoprotein</keyword>
<feature type="disulfide bond" evidence="26 29">
    <location>
        <begin position="187"/>
        <end position="214"/>
    </location>
</feature>
<dbReference type="PROSITE" id="PS50923">
    <property type="entry name" value="SUSHI"/>
    <property type="match status" value="2"/>
</dbReference>
<dbReference type="InterPro" id="IPR000436">
    <property type="entry name" value="Sushi_SCR_CCP_dom"/>
</dbReference>
<evidence type="ECO:0000313" key="36">
    <source>
        <dbReference type="Proteomes" id="UP000694892"/>
    </source>
</evidence>
<evidence type="ECO:0000256" key="13">
    <source>
        <dbReference type="ARBA" id="ARBA00022737"/>
    </source>
</evidence>
<comment type="function">
    <text evidence="23">Serine protease component of the complement C1 complex, a multiprotein complex that initiates the classical pathway of the complement system, a cascade of proteins that leads to phagocytosis and breakdown of pathogens and signaling that strengthens the adaptive immune system. C1R catalyzes the first enzymatic step in the classical complement pathway: it is activated by the C1Q subcomplex of the C1 complex, which associates with IgG or IgM immunoglobulins complexed with antigens to form antigen-antibody complexes on the surface of pathogens. Immunoglobulin-binding promotes the autocatalytic cleavage and activation of C1R. Activated C1R then cleaves and activates C1S, the second protease of the classical complement pathway. It is unclear if C1R activates C1S within single, strained C1 complexes or between neighboring C1 complexes on surfaces.</text>
</comment>
<feature type="domain" description="CUB" evidence="32">
    <location>
        <begin position="9"/>
        <end position="136"/>
    </location>
</feature>
<dbReference type="Gene3D" id="2.10.70.10">
    <property type="entry name" value="Complement Module, domain 1"/>
    <property type="match status" value="2"/>
</dbReference>
<dbReference type="PIRSF" id="PIRSF001155">
    <property type="entry name" value="C1r_C1s_MASP"/>
    <property type="match status" value="1"/>
</dbReference>
<dbReference type="SUPFAM" id="SSF57535">
    <property type="entry name" value="Complement control module/SCR domain"/>
    <property type="match status" value="2"/>
</dbReference>
<feature type="domain" description="Sushi" evidence="34">
    <location>
        <begin position="301"/>
        <end position="367"/>
    </location>
</feature>
<evidence type="ECO:0000256" key="15">
    <source>
        <dbReference type="ARBA" id="ARBA00022813"/>
    </source>
</evidence>
<dbReference type="GO" id="GO:0004252">
    <property type="term" value="F:serine-type endopeptidase activity"/>
    <property type="evidence" value="ECO:0007669"/>
    <property type="project" value="UniProtKB-EC"/>
</dbReference>
<feature type="binding site" evidence="28">
    <location>
        <position position="286"/>
    </location>
    <ligand>
        <name>Ca(2+)</name>
        <dbReference type="ChEBI" id="CHEBI:29108"/>
        <label>3</label>
    </ligand>
</feature>
<feature type="binding site" evidence="28">
    <location>
        <position position="140"/>
    </location>
    <ligand>
        <name>Ca(2+)</name>
        <dbReference type="ChEBI" id="CHEBI:29108"/>
        <label>2</label>
    </ligand>
</feature>
<dbReference type="CDD" id="cd00054">
    <property type="entry name" value="EGF_CA"/>
    <property type="match status" value="1"/>
</dbReference>
<keyword evidence="13" id="KW-0677">Repeat</keyword>
<feature type="domain" description="Peptidase S1" evidence="33">
    <location>
        <begin position="453"/>
        <end position="705"/>
    </location>
</feature>
<keyword evidence="9 30" id="KW-0768">Sushi</keyword>
<evidence type="ECO:0000256" key="19">
    <source>
        <dbReference type="ARBA" id="ARBA00022875"/>
    </source>
</evidence>
<dbReference type="SUPFAM" id="SSF50494">
    <property type="entry name" value="Trypsin-like serine proteases"/>
    <property type="match status" value="1"/>
</dbReference>
<evidence type="ECO:0000256" key="21">
    <source>
        <dbReference type="ARBA" id="ARBA00023180"/>
    </source>
</evidence>
<dbReference type="PRINTS" id="PR00722">
    <property type="entry name" value="CHYMOTRYPSIN"/>
</dbReference>
<dbReference type="SMART" id="SM00020">
    <property type="entry name" value="Tryp_SPc"/>
    <property type="match status" value="1"/>
</dbReference>
<feature type="disulfide bond" evidence="26">
    <location>
        <begin position="155"/>
        <end position="168"/>
    </location>
</feature>
<feature type="binding site" evidence="28">
    <location>
        <position position="137"/>
    </location>
    <ligand>
        <name>Ca(2+)</name>
        <dbReference type="ChEBI" id="CHEBI:29108"/>
        <label>2</label>
    </ligand>
</feature>
<dbReference type="InterPro" id="IPR001881">
    <property type="entry name" value="EGF-like_Ca-bd_dom"/>
</dbReference>
<dbReference type="SMART" id="SM00042">
    <property type="entry name" value="CUB"/>
    <property type="match status" value="2"/>
</dbReference>
<evidence type="ECO:0000256" key="4">
    <source>
        <dbReference type="ARBA" id="ARBA00011907"/>
    </source>
</evidence>
<dbReference type="GO" id="GO:0072562">
    <property type="term" value="C:blood microparticle"/>
    <property type="evidence" value="ECO:0007669"/>
    <property type="project" value="TreeGrafter"/>
</dbReference>
<feature type="binding site" evidence="28">
    <location>
        <position position="116"/>
    </location>
    <ligand>
        <name>Ca(2+)</name>
        <dbReference type="ChEBI" id="CHEBI:29108"/>
        <label>1</label>
    </ligand>
</feature>
<comment type="subcellular location">
    <subcellularLocation>
        <location evidence="2">Cell surface</location>
    </subcellularLocation>
    <subcellularLocation>
        <location evidence="3">Secreted</location>
    </subcellularLocation>
</comment>
<dbReference type="GO" id="GO:0031638">
    <property type="term" value="P:zymogen activation"/>
    <property type="evidence" value="ECO:0007669"/>
    <property type="project" value="TreeGrafter"/>
</dbReference>
<comment type="catalytic activity">
    <reaction evidence="1">
        <text>Selective cleavage of Lys(or Arg)-|-Ile bond in complement subcomponent C1s to form the active form of C1s (EC 3.4.21.42).</text>
        <dbReference type="EC" id="3.4.21.41"/>
    </reaction>
</comment>
<organism evidence="35 36">
    <name type="scientific">Xenopus laevis</name>
    <name type="common">African clawed frog</name>
    <dbReference type="NCBI Taxonomy" id="8355"/>
    <lineage>
        <taxon>Eukaryota</taxon>
        <taxon>Metazoa</taxon>
        <taxon>Chordata</taxon>
        <taxon>Craniata</taxon>
        <taxon>Vertebrata</taxon>
        <taxon>Euteleostomi</taxon>
        <taxon>Amphibia</taxon>
        <taxon>Batrachia</taxon>
        <taxon>Anura</taxon>
        <taxon>Pipoidea</taxon>
        <taxon>Pipidae</taxon>
        <taxon>Xenopodinae</taxon>
        <taxon>Xenopus</taxon>
        <taxon>Xenopus</taxon>
    </lineage>
</organism>
<dbReference type="FunFam" id="2.10.70.10:FF:000016">
    <property type="entry name" value="Mannan-binding lectin serine protease 1"/>
    <property type="match status" value="1"/>
</dbReference>
<dbReference type="InterPro" id="IPR000859">
    <property type="entry name" value="CUB_dom"/>
</dbReference>
<proteinExistence type="predicted"/>
<dbReference type="InterPro" id="IPR001314">
    <property type="entry name" value="Peptidase_S1A"/>
</dbReference>
<dbReference type="CDD" id="cd00041">
    <property type="entry name" value="CUB"/>
    <property type="match status" value="2"/>
</dbReference>
<keyword evidence="18" id="KW-0391">Immunity</keyword>
<feature type="modified residue" description="(3R)-3-hydroxyasparagine" evidence="27">
    <location>
        <position position="161"/>
    </location>
</feature>
<dbReference type="OMA" id="SKGNRMH"/>
<dbReference type="InterPro" id="IPR000742">
    <property type="entry name" value="EGF"/>
</dbReference>
<protein>
    <recommendedName>
        <fullName evidence="4">complement subcomponent C1r</fullName>
        <ecNumber evidence="4">3.4.21.41</ecNumber>
    </recommendedName>
</protein>
<evidence type="ECO:0000256" key="27">
    <source>
        <dbReference type="PIRSR" id="PIRSR001155-3"/>
    </source>
</evidence>
<feature type="disulfide bond" evidence="26">
    <location>
        <begin position="170"/>
        <end position="183"/>
    </location>
</feature>
<feature type="binding site" evidence="28">
    <location>
        <position position="247"/>
    </location>
    <ligand>
        <name>Ca(2+)</name>
        <dbReference type="ChEBI" id="CHEBI:29108"/>
        <label>3</label>
    </ligand>
</feature>
<reference evidence="36" key="1">
    <citation type="journal article" date="2016" name="Nature">
        <title>Genome evolution in the allotetraploid frog Xenopus laevis.</title>
        <authorList>
            <person name="Session A.M."/>
            <person name="Uno Y."/>
            <person name="Kwon T."/>
            <person name="Chapman J.A."/>
            <person name="Toyoda A."/>
            <person name="Takahashi S."/>
            <person name="Fukui A."/>
            <person name="Hikosaka A."/>
            <person name="Suzuki A."/>
            <person name="Kondo M."/>
            <person name="van Heeringen S.J."/>
            <person name="Quigley I."/>
            <person name="Heinz S."/>
            <person name="Ogino H."/>
            <person name="Ochi H."/>
            <person name="Hellsten U."/>
            <person name="Lyons J.B."/>
            <person name="Simakov O."/>
            <person name="Putnam N."/>
            <person name="Stites J."/>
            <person name="Kuroki Y."/>
            <person name="Tanaka T."/>
            <person name="Michiue T."/>
            <person name="Watanabe M."/>
            <person name="Bogdanovic O."/>
            <person name="Lister R."/>
            <person name="Georgiou G."/>
            <person name="Paranjpe S.S."/>
            <person name="van Kruijsbergen I."/>
            <person name="Shu S."/>
            <person name="Carlson J."/>
            <person name="Kinoshita T."/>
            <person name="Ohta Y."/>
            <person name="Mawaribuchi S."/>
            <person name="Jenkins J."/>
            <person name="Grimwood J."/>
            <person name="Schmutz J."/>
            <person name="Mitros T."/>
            <person name="Mozaffari S.V."/>
            <person name="Suzuki Y."/>
            <person name="Haramoto Y."/>
            <person name="Yamamoto T.S."/>
            <person name="Takagi C."/>
            <person name="Heald R."/>
            <person name="Miller K."/>
            <person name="Haudenschild C."/>
            <person name="Kitzman J."/>
            <person name="Nakayama T."/>
            <person name="Izutsu Y."/>
            <person name="Robert J."/>
            <person name="Fortriede J."/>
            <person name="Burns K."/>
            <person name="Lotay V."/>
            <person name="Karimi K."/>
            <person name="Yasuoka Y."/>
            <person name="Dichmann D.S."/>
            <person name="Flajnik M.F."/>
            <person name="Houston D.W."/>
            <person name="Shendure J."/>
            <person name="DuPasquier L."/>
            <person name="Vize P.D."/>
            <person name="Zorn A.M."/>
            <person name="Ito M."/>
            <person name="Marcotte E.M."/>
            <person name="Wallingford J.B."/>
            <person name="Ito Y."/>
            <person name="Asashima M."/>
            <person name="Ueno N."/>
            <person name="Matsuda Y."/>
            <person name="Veenstra G.J."/>
            <person name="Fujiyama A."/>
            <person name="Harland R.M."/>
            <person name="Taira M."/>
            <person name="Rokhsar D.S."/>
        </authorList>
    </citation>
    <scope>NUCLEOTIDE SEQUENCE [LARGE SCALE GENOMIC DNA]</scope>
    <source>
        <strain evidence="36">J</strain>
    </source>
</reference>
<evidence type="ECO:0000256" key="17">
    <source>
        <dbReference type="ARBA" id="ARBA00022837"/>
    </source>
</evidence>
<evidence type="ECO:0000256" key="18">
    <source>
        <dbReference type="ARBA" id="ARBA00022859"/>
    </source>
</evidence>
<dbReference type="Proteomes" id="UP000694892">
    <property type="component" value="Chromosome 7L"/>
</dbReference>
<evidence type="ECO:0000256" key="7">
    <source>
        <dbReference type="ARBA" id="ARBA00022553"/>
    </source>
</evidence>
<feature type="disulfide bond" evidence="26">
    <location>
        <begin position="370"/>
        <end position="418"/>
    </location>
</feature>
<dbReference type="SUPFAM" id="SSF49854">
    <property type="entry name" value="Spermadhesin, CUB domain"/>
    <property type="match status" value="2"/>
</dbReference>
<feature type="chain" id="PRO_5037008293" description="complement subcomponent C1r" evidence="31">
    <location>
        <begin position="16"/>
        <end position="708"/>
    </location>
</feature>
<keyword evidence="14" id="KW-0378">Hydrolase</keyword>
<keyword evidence="17 28" id="KW-0106">Calcium</keyword>
<keyword evidence="6" id="KW-0245">EGF-like domain</keyword>
<dbReference type="PANTHER" id="PTHR24255:SF25">
    <property type="entry name" value="COMPLEMENT C1R SUBCOMPONENT"/>
    <property type="match status" value="1"/>
</dbReference>
<keyword evidence="10" id="KW-0645">Protease</keyword>
<evidence type="ECO:0000259" key="32">
    <source>
        <dbReference type="PROSITE" id="PS01180"/>
    </source>
</evidence>
<evidence type="ECO:0000256" key="30">
    <source>
        <dbReference type="PROSITE-ProRule" id="PRU00302"/>
    </source>
</evidence>
<dbReference type="PROSITE" id="PS01180">
    <property type="entry name" value="CUB"/>
    <property type="match status" value="2"/>
</dbReference>
<dbReference type="FunFam" id="2.40.10.10:FF:000054">
    <property type="entry name" value="Complement C1r subcomponent"/>
    <property type="match status" value="1"/>
</dbReference>
<dbReference type="InterPro" id="IPR001254">
    <property type="entry name" value="Trypsin_dom"/>
</dbReference>
<feature type="binding site" evidence="28">
    <location>
        <position position="165"/>
    </location>
    <ligand>
        <name>Ca(2+)</name>
        <dbReference type="ChEBI" id="CHEBI:29108"/>
        <label>2</label>
    </ligand>
</feature>
<evidence type="ECO:0000256" key="3">
    <source>
        <dbReference type="ARBA" id="ARBA00004613"/>
    </source>
</evidence>
<evidence type="ECO:0000256" key="11">
    <source>
        <dbReference type="ARBA" id="ARBA00022723"/>
    </source>
</evidence>
<keyword evidence="7 27" id="KW-0597">Phosphoprotein</keyword>
<dbReference type="FunFam" id="2.40.10.10:FF:000068">
    <property type="entry name" value="transmembrane protease serine 2"/>
    <property type="match status" value="1"/>
</dbReference>
<feature type="active site" description="Charge relay system" evidence="25">
    <location>
        <position position="658"/>
    </location>
</feature>
<dbReference type="SMART" id="SM00179">
    <property type="entry name" value="EGF_CA"/>
    <property type="match status" value="1"/>
</dbReference>
<dbReference type="InterPro" id="IPR035914">
    <property type="entry name" value="Sperma_CUB_dom_sf"/>
</dbReference>
<evidence type="ECO:0000256" key="25">
    <source>
        <dbReference type="PIRSR" id="PIRSR001155-1"/>
    </source>
</evidence>
<evidence type="ECO:0000256" key="16">
    <source>
        <dbReference type="ARBA" id="ARBA00022825"/>
    </source>
</evidence>
<feature type="disulfide bond" description="Interchain (between heavy and light chains)" evidence="26">
    <location>
        <begin position="440"/>
        <end position="565"/>
    </location>
</feature>
<dbReference type="Pfam" id="PF00084">
    <property type="entry name" value="Sushi"/>
    <property type="match status" value="2"/>
</dbReference>
<dbReference type="Pfam" id="PF00431">
    <property type="entry name" value="CUB"/>
    <property type="match status" value="2"/>
</dbReference>
<dbReference type="PROSITE" id="PS50240">
    <property type="entry name" value="TRYPSIN_DOM"/>
    <property type="match status" value="1"/>
</dbReference>
<name>A0A974CE85_XENLA</name>
<evidence type="ECO:0000256" key="2">
    <source>
        <dbReference type="ARBA" id="ARBA00004241"/>
    </source>
</evidence>
<dbReference type="SUPFAM" id="SSF57196">
    <property type="entry name" value="EGF/Laminin"/>
    <property type="match status" value="1"/>
</dbReference>
<evidence type="ECO:0000256" key="20">
    <source>
        <dbReference type="ARBA" id="ARBA00023157"/>
    </source>
</evidence>
<feature type="disulfide bond" evidence="26">
    <location>
        <begin position="244"/>
        <end position="262"/>
    </location>
</feature>
<dbReference type="SMART" id="SM00181">
    <property type="entry name" value="EGF"/>
    <property type="match status" value="1"/>
</dbReference>
<dbReference type="CDD" id="cd00033">
    <property type="entry name" value="CCP"/>
    <property type="match status" value="2"/>
</dbReference>
<feature type="modified residue" description="Phosphoserine; by CK2" evidence="27">
    <location>
        <position position="200"/>
    </location>
</feature>
<keyword evidence="8" id="KW-0399">Innate immunity</keyword>
<evidence type="ECO:0000256" key="26">
    <source>
        <dbReference type="PIRSR" id="PIRSR001155-2"/>
    </source>
</evidence>
<feature type="binding site" evidence="28">
    <location>
        <position position="284"/>
    </location>
    <ligand>
        <name>Ca(2+)</name>
        <dbReference type="ChEBI" id="CHEBI:29108"/>
        <label>3</label>
    </ligand>
</feature>
<dbReference type="PROSITE" id="PS01186">
    <property type="entry name" value="EGF_2"/>
    <property type="match status" value="1"/>
</dbReference>
<evidence type="ECO:0000256" key="6">
    <source>
        <dbReference type="ARBA" id="ARBA00022536"/>
    </source>
</evidence>
<keyword evidence="16" id="KW-0720">Serine protease</keyword>
<feature type="disulfide bond" evidence="26">
    <location>
        <begin position="612"/>
        <end position="640"/>
    </location>
</feature>
<feature type="signal peptide" evidence="31">
    <location>
        <begin position="1"/>
        <end position="15"/>
    </location>
</feature>
<evidence type="ECO:0000256" key="22">
    <source>
        <dbReference type="ARBA" id="ARBA00023278"/>
    </source>
</evidence>
<dbReference type="GO" id="GO:0006958">
    <property type="term" value="P:complement activation, classical pathway"/>
    <property type="evidence" value="ECO:0007669"/>
    <property type="project" value="UniProtKB-KW"/>
</dbReference>
<evidence type="ECO:0000256" key="1">
    <source>
        <dbReference type="ARBA" id="ARBA00001057"/>
    </source>
</evidence>
<comment type="subunit">
    <text evidence="24">Core component of the complement C1 complex, a calcium-dependent complex composed of 1 molecule of the C1Q subcomplex, 2 molecules of C1R and 2 molecules of C1S. The C1Q subcomplex is composed 18 subunits: 3 chains of C1QA, C1QB, and C1QC trimerize to form 6 collagen-like triple helices connected to six globular ligand-recognition modules. Within the C1 complex, C1R is a dimer of identical chains, each of which is activated by cleavage into two chains, heavy and light, connected by disulfide bonds.</text>
</comment>
<dbReference type="InterPro" id="IPR035976">
    <property type="entry name" value="Sushi/SCR/CCP_sf"/>
</dbReference>
<dbReference type="EC" id="3.4.21.41" evidence="4"/>
<evidence type="ECO:0000259" key="33">
    <source>
        <dbReference type="PROSITE" id="PS50240"/>
    </source>
</evidence>
<comment type="PTM">
    <text evidence="27">The iron and 2-oxoglutarate dependent 3-hydroxylation of aspartate and asparagine is (R) stereospecific within EGF domains.</text>
</comment>
<dbReference type="Gene3D" id="2.10.25.10">
    <property type="entry name" value="Laminin"/>
    <property type="match status" value="1"/>
</dbReference>
<keyword evidence="22 27" id="KW-0379">Hydroxylation</keyword>
<feature type="disulfide bond" evidence="26">
    <location>
        <begin position="68"/>
        <end position="86"/>
    </location>
</feature>
<dbReference type="Pfam" id="PF14670">
    <property type="entry name" value="FXa_inhibition"/>
    <property type="match status" value="1"/>
</dbReference>
<feature type="active site" description="Charge relay system" evidence="25">
    <location>
        <position position="545"/>
    </location>
</feature>
<feature type="disulfide bond" evidence="26">
    <location>
        <begin position="332"/>
        <end position="365"/>
    </location>
</feature>
<feature type="binding site" evidence="28">
    <location>
        <position position="114"/>
    </location>
    <ligand>
        <name>Ca(2+)</name>
        <dbReference type="ChEBI" id="CHEBI:29108"/>
        <label>1</label>
    </ligand>
</feature>
<feature type="binding site" evidence="28">
    <location>
        <position position="162"/>
    </location>
    <ligand>
        <name>Ca(2+)</name>
        <dbReference type="ChEBI" id="CHEBI:29108"/>
        <label>2</label>
    </ligand>
</feature>
<dbReference type="InterPro" id="IPR033116">
    <property type="entry name" value="TRYPSIN_SER"/>
</dbReference>